<dbReference type="EMBL" id="CM029041">
    <property type="protein sequence ID" value="KAG2628826.1"/>
    <property type="molecule type" value="Genomic_DNA"/>
</dbReference>
<feature type="compositionally biased region" description="Basic residues" evidence="1">
    <location>
        <begin position="73"/>
        <end position="85"/>
    </location>
</feature>
<name>A0A8T0V5P9_PANVG</name>
<evidence type="ECO:0000313" key="3">
    <source>
        <dbReference type="Proteomes" id="UP000823388"/>
    </source>
</evidence>
<sequence length="217" mass="23129">MDSSFSSPLHWSSMSPLPEERTPLLHPPWHCARQRTPPAVHRHTGVAAVHPQGPHATASPAQHIPAICGRPWPRTRGRGGIHGRRNTGGAPRSDGGSPRPRRKARRTAPLRVDAQEAAAHAHRGIRGAQQGLTDAQEAAAHPHRRLRRTAQAAVALRAGAPEQRRSSAAAQDVDDAGKARQRRRKPAAARPTGAGGGGGPCPEGWRRQRKGSGGIAR</sequence>
<keyword evidence="3" id="KW-1185">Reference proteome</keyword>
<evidence type="ECO:0000256" key="1">
    <source>
        <dbReference type="SAM" id="MobiDB-lite"/>
    </source>
</evidence>
<feature type="compositionally biased region" description="Low complexity" evidence="1">
    <location>
        <begin position="87"/>
        <end position="98"/>
    </location>
</feature>
<proteinExistence type="predicted"/>
<feature type="region of interest" description="Disordered" evidence="1">
    <location>
        <begin position="48"/>
        <end position="217"/>
    </location>
</feature>
<dbReference type="AlphaFoldDB" id="A0A8T0V5P9"/>
<dbReference type="Proteomes" id="UP000823388">
    <property type="component" value="Chromosome 3K"/>
</dbReference>
<reference evidence="2 3" key="1">
    <citation type="submission" date="2020-05" db="EMBL/GenBank/DDBJ databases">
        <title>WGS assembly of Panicum virgatum.</title>
        <authorList>
            <person name="Lovell J.T."/>
            <person name="Jenkins J."/>
            <person name="Shu S."/>
            <person name="Juenger T.E."/>
            <person name="Schmutz J."/>
        </authorList>
    </citation>
    <scope>NUCLEOTIDE SEQUENCE [LARGE SCALE GENOMIC DNA]</scope>
    <source>
        <strain evidence="3">cv. AP13</strain>
    </source>
</reference>
<feature type="compositionally biased region" description="Basic residues" evidence="1">
    <location>
        <begin position="99"/>
        <end position="108"/>
    </location>
</feature>
<comment type="caution">
    <text evidence="2">The sequence shown here is derived from an EMBL/GenBank/DDBJ whole genome shotgun (WGS) entry which is preliminary data.</text>
</comment>
<organism evidence="2 3">
    <name type="scientific">Panicum virgatum</name>
    <name type="common">Blackwell switchgrass</name>
    <dbReference type="NCBI Taxonomy" id="38727"/>
    <lineage>
        <taxon>Eukaryota</taxon>
        <taxon>Viridiplantae</taxon>
        <taxon>Streptophyta</taxon>
        <taxon>Embryophyta</taxon>
        <taxon>Tracheophyta</taxon>
        <taxon>Spermatophyta</taxon>
        <taxon>Magnoliopsida</taxon>
        <taxon>Liliopsida</taxon>
        <taxon>Poales</taxon>
        <taxon>Poaceae</taxon>
        <taxon>PACMAD clade</taxon>
        <taxon>Panicoideae</taxon>
        <taxon>Panicodae</taxon>
        <taxon>Paniceae</taxon>
        <taxon>Panicinae</taxon>
        <taxon>Panicum</taxon>
        <taxon>Panicum sect. Hiantes</taxon>
    </lineage>
</organism>
<protein>
    <submittedName>
        <fullName evidence="2">Uncharacterized protein</fullName>
    </submittedName>
</protein>
<accession>A0A8T0V5P9</accession>
<evidence type="ECO:0000313" key="2">
    <source>
        <dbReference type="EMBL" id="KAG2628826.1"/>
    </source>
</evidence>
<gene>
    <name evidence="2" type="ORF">PVAP13_3KG416827</name>
</gene>